<accession>A0ABW4FG56</accession>
<dbReference type="InterPro" id="IPR025736">
    <property type="entry name" value="PucR_C-HTH_dom"/>
</dbReference>
<dbReference type="InterPro" id="IPR051448">
    <property type="entry name" value="CdaR-like_regulators"/>
</dbReference>
<protein>
    <submittedName>
        <fullName evidence="4">PucR family transcriptional regulator</fullName>
    </submittedName>
</protein>
<dbReference type="Proteomes" id="UP001597145">
    <property type="component" value="Unassembled WGS sequence"/>
</dbReference>
<dbReference type="Gene3D" id="1.10.10.2840">
    <property type="entry name" value="PucR C-terminal helix-turn-helix domain"/>
    <property type="match status" value="1"/>
</dbReference>
<proteinExistence type="inferred from homology"/>
<keyword evidence="5" id="KW-1185">Reference proteome</keyword>
<comment type="caution">
    <text evidence="4">The sequence shown here is derived from an EMBL/GenBank/DDBJ whole genome shotgun (WGS) entry which is preliminary data.</text>
</comment>
<feature type="domain" description="CdaR GGDEF-like" evidence="3">
    <location>
        <begin position="329"/>
        <end position="451"/>
    </location>
</feature>
<reference evidence="5" key="1">
    <citation type="journal article" date="2019" name="Int. J. Syst. Evol. Microbiol.">
        <title>The Global Catalogue of Microorganisms (GCM) 10K type strain sequencing project: providing services to taxonomists for standard genome sequencing and annotation.</title>
        <authorList>
            <consortium name="The Broad Institute Genomics Platform"/>
            <consortium name="The Broad Institute Genome Sequencing Center for Infectious Disease"/>
            <person name="Wu L."/>
            <person name="Ma J."/>
        </authorList>
    </citation>
    <scope>NUCLEOTIDE SEQUENCE [LARGE SCALE GENOMIC DNA]</scope>
    <source>
        <strain evidence="5">JCM 12165</strain>
    </source>
</reference>
<evidence type="ECO:0000313" key="5">
    <source>
        <dbReference type="Proteomes" id="UP001597145"/>
    </source>
</evidence>
<comment type="similarity">
    <text evidence="1">Belongs to the CdaR family.</text>
</comment>
<feature type="domain" description="PucR C-terminal helix-turn-helix" evidence="2">
    <location>
        <begin position="504"/>
        <end position="562"/>
    </location>
</feature>
<dbReference type="PANTHER" id="PTHR33744">
    <property type="entry name" value="CARBOHYDRATE DIACID REGULATOR"/>
    <property type="match status" value="1"/>
</dbReference>
<name>A0ABW4FG56_9PSEU</name>
<dbReference type="InterPro" id="IPR042070">
    <property type="entry name" value="PucR_C-HTH_sf"/>
</dbReference>
<gene>
    <name evidence="4" type="ORF">ACFSCY_05925</name>
</gene>
<evidence type="ECO:0000256" key="1">
    <source>
        <dbReference type="ARBA" id="ARBA00006754"/>
    </source>
</evidence>
<dbReference type="Pfam" id="PF13556">
    <property type="entry name" value="HTH_30"/>
    <property type="match status" value="1"/>
</dbReference>
<dbReference type="InterPro" id="IPR041522">
    <property type="entry name" value="CdaR_GGDEF"/>
</dbReference>
<evidence type="ECO:0000259" key="2">
    <source>
        <dbReference type="Pfam" id="PF13556"/>
    </source>
</evidence>
<dbReference type="EMBL" id="JBHUCP010000004">
    <property type="protein sequence ID" value="MFD1528972.1"/>
    <property type="molecule type" value="Genomic_DNA"/>
</dbReference>
<dbReference type="PANTHER" id="PTHR33744:SF1">
    <property type="entry name" value="DNA-BINDING TRANSCRIPTIONAL ACTIVATOR ADER"/>
    <property type="match status" value="1"/>
</dbReference>
<evidence type="ECO:0000259" key="3">
    <source>
        <dbReference type="Pfam" id="PF17853"/>
    </source>
</evidence>
<sequence length="570" mass="61861">MSEAGQSIRGLREQLSNVCSLFTLSMIMSDGRGERQIIELATSSVMSLTSCVPLASLLTMDPRGLRAPDGGPLSWPELTAQLSDLDDVDGPVTGTDYKWARAYALRAVGGHAGHLVVGSDLEPTSDQLLLLQMLAQQTGRALTTSALHRRDRETAGELRTLNSQLAEVNARLAASVADLERSRKVHETLTAVAASGGGEAGITSALHQLTGLRVAAEDPFGNLLAWAGPGRPEPYPRPPARQRAEVLADARRSPRPIRDRDRVIAVAQPRDEVLGVLALVDPTRQAGEHELFALEHGAVVLTMELAHLRSLAETELRLRRDLVDDLLSGTDDESALARSQALGHDLGRPHQVVVVRWPAPPTEDALVRAVEQAVTRVLHTRVLLARKPNSVVLVAPGPEERENNSNRWSRLHKAVGESLRSKVGAIGVGGVCNGPSEVPRSYAEAQRALQVRLGSSSPGGVTTYDNLGIFRLLALGDGDGEVKQFVREWLGPLLDYDSTSRSDLVTTLWQYLECGGNYDATARALLIHRSTLRYRLRRIRELSGLDLGAVDTRLNLHVATRAWQILRGLT</sequence>
<evidence type="ECO:0000313" key="4">
    <source>
        <dbReference type="EMBL" id="MFD1528972.1"/>
    </source>
</evidence>
<organism evidence="4 5">
    <name type="scientific">Pseudonocardia aurantiaca</name>
    <dbReference type="NCBI Taxonomy" id="75290"/>
    <lineage>
        <taxon>Bacteria</taxon>
        <taxon>Bacillati</taxon>
        <taxon>Actinomycetota</taxon>
        <taxon>Actinomycetes</taxon>
        <taxon>Pseudonocardiales</taxon>
        <taxon>Pseudonocardiaceae</taxon>
        <taxon>Pseudonocardia</taxon>
    </lineage>
</organism>
<dbReference type="Pfam" id="PF17853">
    <property type="entry name" value="GGDEF_2"/>
    <property type="match status" value="1"/>
</dbReference>
<dbReference type="RefSeq" id="WP_343974659.1">
    <property type="nucleotide sequence ID" value="NZ_BAAAJG010000008.1"/>
</dbReference>